<reference evidence="1" key="1">
    <citation type="journal article" date="2019" name="MBio">
        <title>Virus Genomes from Deep Sea Sediments Expand the Ocean Megavirome and Support Independent Origins of Viral Gigantism.</title>
        <authorList>
            <person name="Backstrom D."/>
            <person name="Yutin N."/>
            <person name="Jorgensen S.L."/>
            <person name="Dharamshi J."/>
            <person name="Homa F."/>
            <person name="Zaremba-Niedwiedzka K."/>
            <person name="Spang A."/>
            <person name="Wolf Y.I."/>
            <person name="Koonin E.V."/>
            <person name="Ettema T.J."/>
        </authorList>
    </citation>
    <scope>NUCLEOTIDE SEQUENCE</scope>
</reference>
<protein>
    <submittedName>
        <fullName evidence="1">Uncharacterized protein</fullName>
    </submittedName>
</protein>
<sequence length="283" mass="33362">MNSFVYVLDVLDSVEGMKNIVLTHLKTLYPSVTDLISYSFEDGVMFVPLIETKYLYEDLDYVNYEKYKGMIPIVDCGLIRYILSELDIEGYYLGKIVLLESNIDEISEEIEYLRSECYFSPDVDTPQHVRLYSELASLWGIEIVMKEYDYIVLKGCERLLDYVPSVKEFFERSRDIFPKVPKLLVDENYATYTSLYQLECRTNNCDMKEIKDVLIPDTVEINVYKDLNMTRIDVRDGEIFDFNYYDRSIKQVREDWKSGKLLTDHCKVIINELGVLSFYTLKR</sequence>
<accession>A0A481ZHU7</accession>
<organism evidence="1">
    <name type="scientific">Pithovirus LCPAC406</name>
    <dbReference type="NCBI Taxonomy" id="2506599"/>
    <lineage>
        <taxon>Viruses</taxon>
        <taxon>Pithoviruses</taxon>
    </lineage>
</organism>
<gene>
    <name evidence="1" type="ORF">LCPAC406_00850</name>
</gene>
<proteinExistence type="predicted"/>
<name>A0A481ZHU7_9VIRU</name>
<dbReference type="EMBL" id="MK500605">
    <property type="protein sequence ID" value="QBK93771.1"/>
    <property type="molecule type" value="Genomic_DNA"/>
</dbReference>
<evidence type="ECO:0000313" key="1">
    <source>
        <dbReference type="EMBL" id="QBK93771.1"/>
    </source>
</evidence>